<evidence type="ECO:0000313" key="8">
    <source>
        <dbReference type="Proteomes" id="UP000000212"/>
    </source>
</evidence>
<evidence type="ECO:0000256" key="3">
    <source>
        <dbReference type="ARBA" id="ARBA00022679"/>
    </source>
</evidence>
<keyword evidence="5" id="KW-0812">Transmembrane</keyword>
<dbReference type="Proteomes" id="UP000000212">
    <property type="component" value="Chromosome"/>
</dbReference>
<dbReference type="Gene3D" id="3.30.565.10">
    <property type="entry name" value="Histidine kinase-like ATPase, C-terminal domain"/>
    <property type="match status" value="1"/>
</dbReference>
<dbReference type="InterPro" id="IPR003594">
    <property type="entry name" value="HATPase_dom"/>
</dbReference>
<keyword evidence="3 7" id="KW-0808">Transferase</keyword>
<dbReference type="EMBL" id="HE999757">
    <property type="protein sequence ID" value="CCO11822.2"/>
    <property type="molecule type" value="Genomic_DNA"/>
</dbReference>
<dbReference type="EC" id="2.7.3.-" evidence="7"/>
<dbReference type="PROSITE" id="PS50885">
    <property type="entry name" value="HAMP"/>
    <property type="match status" value="1"/>
</dbReference>
<dbReference type="GO" id="GO:0016020">
    <property type="term" value="C:membrane"/>
    <property type="evidence" value="ECO:0007669"/>
    <property type="project" value="UniProtKB-SubCell"/>
</dbReference>
<protein>
    <submittedName>
        <fullName evidence="7">HAMP domain protein</fullName>
        <ecNumber evidence="7">2.7.3.-</ecNumber>
    </submittedName>
</protein>
<feature type="domain" description="HAMP" evidence="6">
    <location>
        <begin position="300"/>
        <end position="353"/>
    </location>
</feature>
<evidence type="ECO:0000259" key="6">
    <source>
        <dbReference type="PROSITE" id="PS50885"/>
    </source>
</evidence>
<dbReference type="RefSeq" id="WP_016356541.1">
    <property type="nucleotide sequence ID" value="NC_019425.2"/>
</dbReference>
<feature type="transmembrane region" description="Helical" evidence="5">
    <location>
        <begin position="12"/>
        <end position="34"/>
    </location>
</feature>
<evidence type="ECO:0000256" key="5">
    <source>
        <dbReference type="SAM" id="Phobius"/>
    </source>
</evidence>
<sequence length="571" mass="65310">MKQKNLIYSLLKVYSLVMILVITSFAVTVSYATFDRNRKDTAKVTQQTASRLADILSENENKINRIAIELTNNQEKVANLFDYFQLSYSDYLSQSLSREGIEGGISSIYLPQKIANLYYADDKIESIAIDLKNYQEILYSNEQKKMGSKEKRMPDLKNQLTLSKTLMNPNTSEQIGTLYVTFSKQELNTIIDNSGAKNQLQTFIFSDRMKQLYANKIPSNNGLLQAEIEKGITKNSEIDFLSLSQQYYIYGSETASGMQVLTAVSKKSVAIQSFNAIFFILLGSALINLFLLYFLYRIFRKYAYQVEDIVASVSQVSSGKLDWRITTADKEAELKDISTGINQMLDGINQYIEDIYTLEIKQKDAHMRALQSQINPHFLYNTLEYIRMYAVSEGAEELADVVYTFATLLRNNTSQEKTTTLKKELEFCEKYVYLYQMRYPGNIAYSFAIDSAIENLVIPKFSIQPLIENYFVHGIDYMRIDNVISVKANIEEDKITILIRDNGKGMSSEKIKDLNQSLMESHSKFGGSIGILNVNERLRSYFGESYQMCIQETQAHGVTISISFEKEKEEV</sequence>
<dbReference type="Pfam" id="PF02518">
    <property type="entry name" value="HATPase_c"/>
    <property type="match status" value="1"/>
</dbReference>
<dbReference type="InterPro" id="IPR003660">
    <property type="entry name" value="HAMP_dom"/>
</dbReference>
<dbReference type="PANTHER" id="PTHR42713:SF2">
    <property type="entry name" value="TWO-COMPONENT SENSOR KINASE YESM"/>
    <property type="match status" value="1"/>
</dbReference>
<keyword evidence="5" id="KW-0472">Membrane</keyword>
<gene>
    <name evidence="7" type="ORF">BN424_2382</name>
</gene>
<dbReference type="AlphaFoldDB" id="K8E575"/>
<keyword evidence="2" id="KW-0597">Phosphoprotein</keyword>
<dbReference type="Pfam" id="PF06580">
    <property type="entry name" value="His_kinase"/>
    <property type="match status" value="1"/>
</dbReference>
<dbReference type="InterPro" id="IPR010559">
    <property type="entry name" value="Sig_transdc_His_kin_internal"/>
</dbReference>
<dbReference type="KEGG" id="cml:BN424_2382"/>
<dbReference type="GO" id="GO:0000155">
    <property type="term" value="F:phosphorelay sensor kinase activity"/>
    <property type="evidence" value="ECO:0007669"/>
    <property type="project" value="InterPro"/>
</dbReference>
<keyword evidence="8" id="KW-1185">Reference proteome</keyword>
<evidence type="ECO:0000256" key="4">
    <source>
        <dbReference type="ARBA" id="ARBA00022777"/>
    </source>
</evidence>
<dbReference type="HOGENOM" id="CLU_020473_6_3_9"/>
<reference evidence="8" key="1">
    <citation type="journal article" date="2013" name="Genome Announc.">
        <title>Complete Chromosome Sequence of Carnobacterium maltaromaticum LMA 28.</title>
        <authorList>
            <person name="Cailliez-Grimal C."/>
            <person name="Chaillou S."/>
            <person name="Anba-Mondoloni J."/>
            <person name="Loux V."/>
            <person name="Afzal M.I."/>
            <person name="Rahman A."/>
            <person name="Kergourlay G."/>
            <person name="Champomier-Verges M.C."/>
            <person name="Zagorec M."/>
            <person name="Dalgaard P."/>
            <person name="Leisner J.J."/>
            <person name="Prevost H."/>
            <person name="Revol-Junelles A.M."/>
            <person name="Borges F."/>
        </authorList>
    </citation>
    <scope>NUCLEOTIDE SEQUENCE</scope>
    <source>
        <strain evidence="8">LMA28</strain>
    </source>
</reference>
<dbReference type="InterPro" id="IPR051552">
    <property type="entry name" value="HptR"/>
</dbReference>
<dbReference type="eggNOG" id="COG2972">
    <property type="taxonomic scope" value="Bacteria"/>
</dbReference>
<organism evidence="7 8">
    <name type="scientific">Carnobacterium maltaromaticum LMA28</name>
    <dbReference type="NCBI Taxonomy" id="1234679"/>
    <lineage>
        <taxon>Bacteria</taxon>
        <taxon>Bacillati</taxon>
        <taxon>Bacillota</taxon>
        <taxon>Bacilli</taxon>
        <taxon>Lactobacillales</taxon>
        <taxon>Carnobacteriaceae</taxon>
        <taxon>Carnobacterium</taxon>
    </lineage>
</organism>
<name>K8E575_CARML</name>
<evidence type="ECO:0000313" key="7">
    <source>
        <dbReference type="EMBL" id="CCO11822.2"/>
    </source>
</evidence>
<keyword evidence="5" id="KW-1133">Transmembrane helix</keyword>
<comment type="subcellular location">
    <subcellularLocation>
        <location evidence="1">Membrane</location>
    </subcellularLocation>
</comment>
<dbReference type="Gene3D" id="6.10.340.10">
    <property type="match status" value="1"/>
</dbReference>
<dbReference type="InterPro" id="IPR036890">
    <property type="entry name" value="HATPase_C_sf"/>
</dbReference>
<feature type="transmembrane region" description="Helical" evidence="5">
    <location>
        <begin position="276"/>
        <end position="296"/>
    </location>
</feature>
<evidence type="ECO:0000256" key="1">
    <source>
        <dbReference type="ARBA" id="ARBA00004370"/>
    </source>
</evidence>
<accession>K8E575</accession>
<dbReference type="PANTHER" id="PTHR42713">
    <property type="entry name" value="HISTIDINE KINASE-RELATED"/>
    <property type="match status" value="1"/>
</dbReference>
<evidence type="ECO:0000256" key="2">
    <source>
        <dbReference type="ARBA" id="ARBA00022553"/>
    </source>
</evidence>
<proteinExistence type="predicted"/>
<dbReference type="OrthoDB" id="9776552at2"/>
<dbReference type="SUPFAM" id="SSF55874">
    <property type="entry name" value="ATPase domain of HSP90 chaperone/DNA topoisomerase II/histidine kinase"/>
    <property type="match status" value="1"/>
</dbReference>
<dbReference type="STRING" id="1234679.BN424_2382"/>
<keyword evidence="4" id="KW-0418">Kinase</keyword>